<keyword evidence="2" id="KW-1133">Transmembrane helix</keyword>
<feature type="signal peptide" evidence="3">
    <location>
        <begin position="1"/>
        <end position="23"/>
    </location>
</feature>
<proteinExistence type="predicted"/>
<feature type="transmembrane region" description="Helical" evidence="2">
    <location>
        <begin position="359"/>
        <end position="381"/>
    </location>
</feature>
<organism evidence="5 7">
    <name type="scientific">Caulochytrium protostelioides</name>
    <dbReference type="NCBI Taxonomy" id="1555241"/>
    <lineage>
        <taxon>Eukaryota</taxon>
        <taxon>Fungi</taxon>
        <taxon>Fungi incertae sedis</taxon>
        <taxon>Chytridiomycota</taxon>
        <taxon>Chytridiomycota incertae sedis</taxon>
        <taxon>Chytridiomycetes</taxon>
        <taxon>Caulochytriales</taxon>
        <taxon>Caulochytriaceae</taxon>
        <taxon>Caulochytrium</taxon>
    </lineage>
</organism>
<feature type="transmembrane region" description="Helical" evidence="2">
    <location>
        <begin position="402"/>
        <end position="423"/>
    </location>
</feature>
<reference evidence="6 7" key="1">
    <citation type="journal article" date="2018" name="Nat. Microbiol.">
        <title>Leveraging single-cell genomics to expand the fungal tree of life.</title>
        <authorList>
            <person name="Ahrendt S.R."/>
            <person name="Quandt C.A."/>
            <person name="Ciobanu D."/>
            <person name="Clum A."/>
            <person name="Salamov A."/>
            <person name="Andreopoulos B."/>
            <person name="Cheng J.F."/>
            <person name="Woyke T."/>
            <person name="Pelin A."/>
            <person name="Henrissat B."/>
            <person name="Reynolds N.K."/>
            <person name="Benny G.L."/>
            <person name="Smith M.E."/>
            <person name="James T.Y."/>
            <person name="Grigoriev I.V."/>
        </authorList>
    </citation>
    <scope>NUCLEOTIDE SEQUENCE [LARGE SCALE GENOMIC DNA]</scope>
    <source>
        <strain evidence="6 7">ATCC 52028</strain>
    </source>
</reference>
<evidence type="ECO:0000313" key="7">
    <source>
        <dbReference type="Proteomes" id="UP000274922"/>
    </source>
</evidence>
<feature type="region of interest" description="Disordered" evidence="1">
    <location>
        <begin position="256"/>
        <end position="320"/>
    </location>
</feature>
<dbReference type="AlphaFoldDB" id="A0A4P9X617"/>
<evidence type="ECO:0000256" key="2">
    <source>
        <dbReference type="SAM" id="Phobius"/>
    </source>
</evidence>
<sequence length="467" mass="49161">MLLVTLAFGWLACLFPHIAAVLAADEHIMLTSPESLVETAKTITPEQYKDADDHFTHAFRMAMSADHIKMMVANGASQPGLQHPSVDPAIVQRNIDGVFHELTRGDFIKEVRAEMFSSIQPAVKSEVKRSLAQFKWTSDTQVKAEDGFKSMVKEKIVMRVHAARRAANEAAAHHDVAAASAAPLPAVPPVPHRFMRRQDAAASNLATAPATAPADIIDAAPTPAPAPTITPASFSASAPLPEAELIGSVANAPSAVDPTVGSSPGVPSDAAVSAALPSNPVPMIPGGPPATGASDATGAAVASSAGGASPVDGAAPDKVDWDSINVNEGPVAVDPDAAPEKALEKPKEESLGWYIARNFYEWMIASTIIGVIFSVLQSFLLDAVPVGMTWKGQLLRAAGEGFRMSLQLGAVALICVVAFHIFVKRYMRRMQSGMSADPIDYDINDDSRVPIDAFASPEDTDVPVINS</sequence>
<keyword evidence="3" id="KW-0732">Signal</keyword>
<feature type="chain" id="PRO_5036118886" evidence="3">
    <location>
        <begin position="24"/>
        <end position="467"/>
    </location>
</feature>
<feature type="compositionally biased region" description="Low complexity" evidence="1">
    <location>
        <begin position="290"/>
        <end position="314"/>
    </location>
</feature>
<evidence type="ECO:0000256" key="1">
    <source>
        <dbReference type="SAM" id="MobiDB-lite"/>
    </source>
</evidence>
<dbReference type="Proteomes" id="UP000274922">
    <property type="component" value="Unassembled WGS sequence"/>
</dbReference>
<evidence type="ECO:0000313" key="4">
    <source>
        <dbReference type="EMBL" id="RKO97726.1"/>
    </source>
</evidence>
<reference evidence="4" key="3">
    <citation type="submission" date="2018-08" db="EMBL/GenBank/DDBJ databases">
        <title>Leveraging single-cell genomics to expand the Fungal Tree of Life.</title>
        <authorList>
            <consortium name="DOE Joint Genome Institute"/>
            <person name="Ahrendt S.R."/>
            <person name="Quandt C.A."/>
            <person name="Ciobanu D."/>
            <person name="Clum A."/>
            <person name="Salamov A."/>
            <person name="Andreopoulos B."/>
            <person name="Cheng J.-F."/>
            <person name="Woyke T."/>
            <person name="Pelin A."/>
            <person name="Henrissat B."/>
            <person name="Reynolds N."/>
            <person name="Benny G.L."/>
            <person name="Smith M.E."/>
            <person name="James T.Y."/>
            <person name="Grigoriev I.V."/>
        </authorList>
    </citation>
    <scope>NUCLEOTIDE SEQUENCE</scope>
    <source>
        <strain evidence="4">ATCC 52028</strain>
    </source>
</reference>
<dbReference type="Proteomes" id="UP000268535">
    <property type="component" value="Unassembled WGS sequence"/>
</dbReference>
<protein>
    <submittedName>
        <fullName evidence="5">Uncharacterized protein</fullName>
    </submittedName>
</protein>
<dbReference type="EMBL" id="ML014208">
    <property type="protein sequence ID" value="RKP00598.1"/>
    <property type="molecule type" value="Genomic_DNA"/>
</dbReference>
<gene>
    <name evidence="4" type="ORF">CAUPRSCDRAFT_10620</name>
    <name evidence="5" type="ORF">CXG81DRAFT_19477</name>
</gene>
<accession>A0A4P9X617</accession>
<reference evidence="5" key="2">
    <citation type="submission" date="2018-04" db="EMBL/GenBank/DDBJ databases">
        <title>Leveraging single-cell genomics to expand the Fungal Tree of Life.</title>
        <authorList>
            <consortium name="DOE Joint Genome Institute"/>
            <person name="Ahrendt S.R."/>
            <person name="Quandt C.A."/>
            <person name="Ciobanu D."/>
            <person name="Clum A."/>
            <person name="Salamov A."/>
            <person name="Andreopoulos B."/>
            <person name="Cheng J.-F."/>
            <person name="Woyke T."/>
            <person name="Pelin A."/>
            <person name="Henrissat B."/>
            <person name="Benny G.L."/>
            <person name="Smith M.E."/>
            <person name="James T.Y."/>
            <person name="Grigoriev I.V."/>
        </authorList>
    </citation>
    <scope>NUCLEOTIDE SEQUENCE</scope>
    <source>
        <strain evidence="5">ATCC 52028</strain>
    </source>
</reference>
<evidence type="ECO:0000313" key="5">
    <source>
        <dbReference type="EMBL" id="RKP00598.1"/>
    </source>
</evidence>
<keyword evidence="2" id="KW-0812">Transmembrane</keyword>
<evidence type="ECO:0000313" key="6">
    <source>
        <dbReference type="Proteomes" id="UP000268535"/>
    </source>
</evidence>
<dbReference type="EMBL" id="ML009182">
    <property type="protein sequence ID" value="RKO97726.1"/>
    <property type="molecule type" value="Genomic_DNA"/>
</dbReference>
<keyword evidence="7" id="KW-1185">Reference proteome</keyword>
<evidence type="ECO:0000256" key="3">
    <source>
        <dbReference type="SAM" id="SignalP"/>
    </source>
</evidence>
<name>A0A4P9X617_9FUNG</name>
<feature type="compositionally biased region" description="Pro residues" evidence="1">
    <location>
        <begin position="279"/>
        <end position="288"/>
    </location>
</feature>
<keyword evidence="2" id="KW-0472">Membrane</keyword>